<feature type="binding site" evidence="11">
    <location>
        <position position="47"/>
    </location>
    <ligand>
        <name>NADP(+)</name>
        <dbReference type="ChEBI" id="CHEBI:58349"/>
    </ligand>
</feature>
<dbReference type="GO" id="GO:0009423">
    <property type="term" value="P:chorismate biosynthetic process"/>
    <property type="evidence" value="ECO:0007669"/>
    <property type="project" value="UniProtKB-UniRule"/>
</dbReference>
<organism evidence="12 13">
    <name type="scientific">Fannyhessea vaginae DSM 15829</name>
    <dbReference type="NCBI Taxonomy" id="525256"/>
    <lineage>
        <taxon>Bacteria</taxon>
        <taxon>Bacillati</taxon>
        <taxon>Actinomycetota</taxon>
        <taxon>Coriobacteriia</taxon>
        <taxon>Coriobacteriales</taxon>
        <taxon>Atopobiaceae</taxon>
        <taxon>Fannyhessea</taxon>
    </lineage>
</organism>
<evidence type="ECO:0000256" key="4">
    <source>
        <dbReference type="ARBA" id="ARBA00022605"/>
    </source>
</evidence>
<keyword evidence="5 11" id="KW-0285">Flavoprotein</keyword>
<evidence type="ECO:0000256" key="11">
    <source>
        <dbReference type="HAMAP-Rule" id="MF_00300"/>
    </source>
</evidence>
<evidence type="ECO:0000256" key="2">
    <source>
        <dbReference type="ARBA" id="ARBA00008014"/>
    </source>
</evidence>
<dbReference type="GO" id="GO:0009073">
    <property type="term" value="P:aromatic amino acid family biosynthetic process"/>
    <property type="evidence" value="ECO:0007669"/>
    <property type="project" value="UniProtKB-KW"/>
</dbReference>
<evidence type="ECO:0000256" key="6">
    <source>
        <dbReference type="ARBA" id="ARBA00022643"/>
    </source>
</evidence>
<feature type="binding site" evidence="11">
    <location>
        <position position="309"/>
    </location>
    <ligand>
        <name>FMN</name>
        <dbReference type="ChEBI" id="CHEBI:58210"/>
    </ligand>
</feature>
<evidence type="ECO:0000313" key="13">
    <source>
        <dbReference type="Proteomes" id="UP000005947"/>
    </source>
</evidence>
<evidence type="ECO:0000256" key="8">
    <source>
        <dbReference type="ARBA" id="ARBA00022857"/>
    </source>
</evidence>
<feature type="binding site" evidence="11">
    <location>
        <position position="351"/>
    </location>
    <ligand>
        <name>FMN</name>
        <dbReference type="ChEBI" id="CHEBI:58210"/>
    </ligand>
</feature>
<dbReference type="InterPro" id="IPR035904">
    <property type="entry name" value="Chorismate_synth_AroC_sf"/>
</dbReference>
<dbReference type="SUPFAM" id="SSF103263">
    <property type="entry name" value="Chorismate synthase, AroC"/>
    <property type="match status" value="1"/>
</dbReference>
<comment type="similarity">
    <text evidence="2 11">Belongs to the chorismate synthase family.</text>
</comment>
<feature type="binding site" evidence="11">
    <location>
        <begin position="324"/>
        <end position="328"/>
    </location>
    <ligand>
        <name>FMN</name>
        <dbReference type="ChEBI" id="CHEBI:58210"/>
    </ligand>
</feature>
<dbReference type="EC" id="4.2.3.5" evidence="3 11"/>
<accession>F1T5F8</accession>
<keyword evidence="9 11" id="KW-0057">Aromatic amino acid biosynthesis</keyword>
<dbReference type="OrthoDB" id="9771806at2"/>
<feature type="binding site" evidence="11">
    <location>
        <begin position="126"/>
        <end position="128"/>
    </location>
    <ligand>
        <name>FMN</name>
        <dbReference type="ChEBI" id="CHEBI:58210"/>
    </ligand>
</feature>
<reference evidence="12 13" key="1">
    <citation type="submission" date="2011-02" db="EMBL/GenBank/DDBJ databases">
        <authorList>
            <person name="Muzny D."/>
            <person name="Qin X."/>
            <person name="Buhay C."/>
            <person name="Dugan-Rocha S."/>
            <person name="Ding Y."/>
            <person name="Chen G."/>
            <person name="Hawes A."/>
            <person name="Holder M."/>
            <person name="Jhangiani S."/>
            <person name="Johnson A."/>
            <person name="Khan Z."/>
            <person name="Li Z."/>
            <person name="Liu W."/>
            <person name="Liu X."/>
            <person name="Perez L."/>
            <person name="Shen H."/>
            <person name="Wang Q."/>
            <person name="Watt J."/>
            <person name="Xi L."/>
            <person name="Xin Y."/>
            <person name="Zhou J."/>
            <person name="Deng J."/>
            <person name="Jiang H."/>
            <person name="Liu Y."/>
            <person name="Qu J."/>
            <person name="Song X.-Z."/>
            <person name="Zhang L."/>
            <person name="Villasana D."/>
            <person name="Johnson A."/>
            <person name="Liu J."/>
            <person name="Liyanage D."/>
            <person name="Lorensuhewa L."/>
            <person name="Robinson T."/>
            <person name="Song A."/>
            <person name="Song B.-B."/>
            <person name="Dinh H."/>
            <person name="Thornton R."/>
            <person name="Coyle M."/>
            <person name="Francisco L."/>
            <person name="Jackson L."/>
            <person name="Javaid M."/>
            <person name="Korchina V."/>
            <person name="Kovar C."/>
            <person name="Mata R."/>
            <person name="Mathew T."/>
            <person name="Ngo R."/>
            <person name="Nguyen L."/>
            <person name="Nguyen N."/>
            <person name="Okwuonu G."/>
            <person name="Ongeri F."/>
            <person name="Pham C."/>
            <person name="Simmons D."/>
            <person name="Wilczek-Boney K."/>
            <person name="Hale W."/>
            <person name="Jakkamsetti A."/>
            <person name="Pham P."/>
            <person name="Ruth R."/>
            <person name="San Lucas F."/>
            <person name="Warren J."/>
            <person name="Zhang J."/>
            <person name="Zhao Z."/>
            <person name="Zhou C."/>
            <person name="Zhu D."/>
            <person name="Lee S."/>
            <person name="Bess C."/>
            <person name="Blankenburg K."/>
            <person name="Forbes L."/>
            <person name="Fu Q."/>
            <person name="Gubbala S."/>
            <person name="Hirani K."/>
            <person name="Jayaseelan J.C."/>
            <person name="Lara F."/>
            <person name="Munidasa M."/>
            <person name="Palculict T."/>
            <person name="Patil S."/>
            <person name="Pu L.-L."/>
            <person name="Saada N."/>
            <person name="Tang L."/>
            <person name="Weissenberger G."/>
            <person name="Zhu Y."/>
            <person name="Hemphill L."/>
            <person name="Shang Y."/>
            <person name="Youmans B."/>
            <person name="Ayvaz T."/>
            <person name="Ross M."/>
            <person name="Santibanez J."/>
            <person name="Aqrawi P."/>
            <person name="Gross S."/>
            <person name="Joshi V."/>
            <person name="Fowler G."/>
            <person name="Nazareth L."/>
            <person name="Reid J."/>
            <person name="Worley K."/>
            <person name="Petrosino J."/>
            <person name="Highlander S."/>
            <person name="Gibbs R."/>
        </authorList>
    </citation>
    <scope>NUCLEOTIDE SEQUENCE [LARGE SCALE GENOMIC DNA]</scope>
    <source>
        <strain evidence="12 13">DSM 15829</strain>
    </source>
</reference>
<dbReference type="PIRSF" id="PIRSF001456">
    <property type="entry name" value="Chorismate_synth"/>
    <property type="match status" value="1"/>
</dbReference>
<keyword evidence="10 11" id="KW-0456">Lyase</keyword>
<dbReference type="GeneID" id="93210435"/>
<dbReference type="CDD" id="cd07304">
    <property type="entry name" value="Chorismate_synthase"/>
    <property type="match status" value="1"/>
</dbReference>
<comment type="function">
    <text evidence="11">Catalyzes the anti-1,4-elimination of the C-3 phosphate and the C-6 proR hydrogen from 5-enolpyruvylshikimate-3-phosphate (EPSP) to yield chorismate, which is the branch point compound that serves as the starting substrate for the three terminal pathways of aromatic amino acid biosynthesis. This reaction introduces a second double bond into the aromatic ring system.</text>
</comment>
<comment type="caution">
    <text evidence="11">Lacks conserved residue(s) required for the propagation of feature annotation.</text>
</comment>
<keyword evidence="8 11" id="KW-0521">NADP</keyword>
<evidence type="ECO:0000256" key="10">
    <source>
        <dbReference type="ARBA" id="ARBA00023239"/>
    </source>
</evidence>
<keyword evidence="4 11" id="KW-0028">Amino-acid biosynthesis</keyword>
<comment type="pathway">
    <text evidence="1 11">Metabolic intermediate biosynthesis; chorismate biosynthesis; chorismate from D-erythrose 4-phosphate and phosphoenolpyruvate: step 7/7.</text>
</comment>
<dbReference type="AlphaFoldDB" id="F1T5F8"/>
<dbReference type="InterPro" id="IPR020541">
    <property type="entry name" value="Chorismate_synthase_CS"/>
</dbReference>
<dbReference type="HAMAP" id="MF_00300">
    <property type="entry name" value="Chorismate_synth"/>
    <property type="match status" value="1"/>
</dbReference>
<evidence type="ECO:0000256" key="7">
    <source>
        <dbReference type="ARBA" id="ARBA00022827"/>
    </source>
</evidence>
<dbReference type="GO" id="GO:0010181">
    <property type="term" value="F:FMN binding"/>
    <property type="evidence" value="ECO:0007669"/>
    <property type="project" value="TreeGrafter"/>
</dbReference>
<dbReference type="PROSITE" id="PS00789">
    <property type="entry name" value="CHORISMATE_SYNTHASE_3"/>
    <property type="match status" value="1"/>
</dbReference>
<evidence type="ECO:0000313" key="12">
    <source>
        <dbReference type="EMBL" id="EGF23889.1"/>
    </source>
</evidence>
<gene>
    <name evidence="11 12" type="primary">aroC</name>
    <name evidence="12" type="ORF">HMPREF0091_10836</name>
</gene>
<dbReference type="Gene3D" id="3.60.150.10">
    <property type="entry name" value="Chorismate synthase AroC"/>
    <property type="match status" value="1"/>
</dbReference>
<dbReference type="InterPro" id="IPR000453">
    <property type="entry name" value="Chorismate_synth"/>
</dbReference>
<dbReference type="RefSeq" id="WP_006303023.1">
    <property type="nucleotide sequence ID" value="NZ_ACGK02000001.1"/>
</dbReference>
<evidence type="ECO:0000256" key="1">
    <source>
        <dbReference type="ARBA" id="ARBA00005044"/>
    </source>
</evidence>
<name>F1T5F8_9ACTN</name>
<comment type="catalytic activity">
    <reaction evidence="11">
        <text>5-O-(1-carboxyvinyl)-3-phosphoshikimate = chorismate + phosphate</text>
        <dbReference type="Rhea" id="RHEA:21020"/>
        <dbReference type="ChEBI" id="CHEBI:29748"/>
        <dbReference type="ChEBI" id="CHEBI:43474"/>
        <dbReference type="ChEBI" id="CHEBI:57701"/>
        <dbReference type="EC" id="4.2.3.5"/>
    </reaction>
</comment>
<sequence>MPSQFGTTLTVSVFGQSHSEAIGCVINGFPAGMKLDRELLAKFSARRKPGAAPWSTPRQEADEIHFVSGLNKSDQTCGAPICAFIANTNTHASAYKPLEHIYRPGHADYSADQKWKGVQDIYGGGHFSGRLTAPLCIAGALAKQYLSSKGIRVYAHISSIGDVYDTSFCAFDTTENGQQTLANQLRHLEELHTQSYQTHKQHLSTLNADAAQQMQELIEAAHREKDSIGGSIECVVCGLPKGVGSPMFDGLENMYARALFGIPAVKGVEFGKGFEACTMRGSMHNDAYFWDETHEHVVTHTNFAGGMLGGISTGNPILVHVGIKPTPSIARLQHSVDTQSGKDIDLEIHGRHDPCIVPRACVVVEAVCALVTLDALISYPAGTCTPNNNA</sequence>
<dbReference type="NCBIfam" id="NF003793">
    <property type="entry name" value="PRK05382.1"/>
    <property type="match status" value="1"/>
</dbReference>
<dbReference type="GO" id="GO:0008652">
    <property type="term" value="P:amino acid biosynthetic process"/>
    <property type="evidence" value="ECO:0007669"/>
    <property type="project" value="UniProtKB-KW"/>
</dbReference>
<keyword evidence="6 11" id="KW-0288">FMN</keyword>
<dbReference type="GO" id="GO:0004107">
    <property type="term" value="F:chorismate synthase activity"/>
    <property type="evidence" value="ECO:0007669"/>
    <property type="project" value="UniProtKB-UniRule"/>
</dbReference>
<dbReference type="GO" id="GO:0005829">
    <property type="term" value="C:cytosol"/>
    <property type="evidence" value="ECO:0007669"/>
    <property type="project" value="TreeGrafter"/>
</dbReference>
<comment type="caution">
    <text evidence="12">The sequence shown here is derived from an EMBL/GenBank/DDBJ whole genome shotgun (WGS) entry which is preliminary data.</text>
</comment>
<dbReference type="PANTHER" id="PTHR21085:SF0">
    <property type="entry name" value="CHORISMATE SYNTHASE"/>
    <property type="match status" value="1"/>
</dbReference>
<dbReference type="EMBL" id="ACGK02000001">
    <property type="protein sequence ID" value="EGF23889.1"/>
    <property type="molecule type" value="Genomic_DNA"/>
</dbReference>
<comment type="subunit">
    <text evidence="11">Homotetramer.</text>
</comment>
<comment type="cofactor">
    <cofactor evidence="11">
        <name>FMNH2</name>
        <dbReference type="ChEBI" id="CHEBI:57618"/>
    </cofactor>
    <text evidence="11">Reduced FMN (FMNH(2)).</text>
</comment>
<proteinExistence type="inferred from homology"/>
<protein>
    <recommendedName>
        <fullName evidence="3 11">Chorismate synthase</fullName>
        <shortName evidence="11">CS</shortName>
        <ecNumber evidence="3 11">4.2.3.5</ecNumber>
    </recommendedName>
    <alternativeName>
        <fullName evidence="11">5-enolpyruvylshikimate-3-phosphate phospholyase</fullName>
    </alternativeName>
</protein>
<dbReference type="NCBIfam" id="TIGR00033">
    <property type="entry name" value="aroC"/>
    <property type="match status" value="1"/>
</dbReference>
<dbReference type="Pfam" id="PF01264">
    <property type="entry name" value="Chorismate_synt"/>
    <property type="match status" value="1"/>
</dbReference>
<evidence type="ECO:0000256" key="9">
    <source>
        <dbReference type="ARBA" id="ARBA00023141"/>
    </source>
</evidence>
<evidence type="ECO:0000256" key="5">
    <source>
        <dbReference type="ARBA" id="ARBA00022630"/>
    </source>
</evidence>
<keyword evidence="13" id="KW-1185">Reference proteome</keyword>
<dbReference type="eggNOG" id="COG0082">
    <property type="taxonomic scope" value="Bacteria"/>
</dbReference>
<dbReference type="PANTHER" id="PTHR21085">
    <property type="entry name" value="CHORISMATE SYNTHASE"/>
    <property type="match status" value="1"/>
</dbReference>
<keyword evidence="7 11" id="KW-0274">FAD</keyword>
<evidence type="ECO:0000256" key="3">
    <source>
        <dbReference type="ARBA" id="ARBA00013036"/>
    </source>
</evidence>
<dbReference type="UniPathway" id="UPA00053">
    <property type="reaction ID" value="UER00090"/>
</dbReference>
<dbReference type="Proteomes" id="UP000005947">
    <property type="component" value="Unassembled WGS sequence"/>
</dbReference>